<dbReference type="Proteomes" id="UP001216907">
    <property type="component" value="Unassembled WGS sequence"/>
</dbReference>
<dbReference type="RefSeq" id="WP_277860811.1">
    <property type="nucleotide sequence ID" value="NZ_JARRAG010000002.1"/>
</dbReference>
<protein>
    <submittedName>
        <fullName evidence="2">Uncharacterized protein</fullName>
    </submittedName>
</protein>
<reference evidence="2 3" key="1">
    <citation type="submission" date="2023-03" db="EMBL/GenBank/DDBJ databases">
        <title>Paludisphaera mucosa sp. nov. a novel planctomycete from northern fen.</title>
        <authorList>
            <person name="Ivanova A."/>
        </authorList>
    </citation>
    <scope>NUCLEOTIDE SEQUENCE [LARGE SCALE GENOMIC DNA]</scope>
    <source>
        <strain evidence="2 3">Pla2</strain>
    </source>
</reference>
<evidence type="ECO:0000313" key="2">
    <source>
        <dbReference type="EMBL" id="MDG3004453.1"/>
    </source>
</evidence>
<comment type="caution">
    <text evidence="2">The sequence shown here is derived from an EMBL/GenBank/DDBJ whole genome shotgun (WGS) entry which is preliminary data.</text>
</comment>
<organism evidence="2 3">
    <name type="scientific">Paludisphaera mucosa</name>
    <dbReference type="NCBI Taxonomy" id="3030827"/>
    <lineage>
        <taxon>Bacteria</taxon>
        <taxon>Pseudomonadati</taxon>
        <taxon>Planctomycetota</taxon>
        <taxon>Planctomycetia</taxon>
        <taxon>Isosphaerales</taxon>
        <taxon>Isosphaeraceae</taxon>
        <taxon>Paludisphaera</taxon>
    </lineage>
</organism>
<name>A0ABT6FAN9_9BACT</name>
<gene>
    <name evidence="2" type="ORF">PZE19_11765</name>
</gene>
<feature type="compositionally biased region" description="Basic residues" evidence="1">
    <location>
        <begin position="9"/>
        <end position="21"/>
    </location>
</feature>
<proteinExistence type="predicted"/>
<feature type="region of interest" description="Disordered" evidence="1">
    <location>
        <begin position="1"/>
        <end position="21"/>
    </location>
</feature>
<sequence>MDTRIFPSRSRHARRQQHGKHNRFKLACETLEGRQLLATTLGALDIDITYGQTLGAVVNGGMTHAEATINGVGATGTWSFSAASNGADLTDVVLRGGSHTTDINATFLPDDIVTYTDTYTASEVDVEVAKARIAVVADSPADITYGTARPTSLTNTFYAELWRNPENGDESFVLLDSPTDLAPIAYASALGDDPAASINAFPGAILPAGEYEVGPTDIQFVADRLRVTTS</sequence>
<dbReference type="EMBL" id="JARRAG010000002">
    <property type="protein sequence ID" value="MDG3004453.1"/>
    <property type="molecule type" value="Genomic_DNA"/>
</dbReference>
<evidence type="ECO:0000313" key="3">
    <source>
        <dbReference type="Proteomes" id="UP001216907"/>
    </source>
</evidence>
<keyword evidence="3" id="KW-1185">Reference proteome</keyword>
<accession>A0ABT6FAN9</accession>
<evidence type="ECO:0000256" key="1">
    <source>
        <dbReference type="SAM" id="MobiDB-lite"/>
    </source>
</evidence>